<evidence type="ECO:0000256" key="1">
    <source>
        <dbReference type="ARBA" id="ARBA00008965"/>
    </source>
</evidence>
<organism evidence="5 6">
    <name type="scientific">Phaseolus angularis</name>
    <name type="common">Azuki bean</name>
    <name type="synonym">Vigna angularis</name>
    <dbReference type="NCBI Taxonomy" id="3914"/>
    <lineage>
        <taxon>Eukaryota</taxon>
        <taxon>Viridiplantae</taxon>
        <taxon>Streptophyta</taxon>
        <taxon>Embryophyta</taxon>
        <taxon>Tracheophyta</taxon>
        <taxon>Spermatophyta</taxon>
        <taxon>Magnoliopsida</taxon>
        <taxon>eudicotyledons</taxon>
        <taxon>Gunneridae</taxon>
        <taxon>Pentapetalae</taxon>
        <taxon>rosids</taxon>
        <taxon>fabids</taxon>
        <taxon>Fabales</taxon>
        <taxon>Fabaceae</taxon>
        <taxon>Papilionoideae</taxon>
        <taxon>50 kb inversion clade</taxon>
        <taxon>NPAAA clade</taxon>
        <taxon>indigoferoid/millettioid clade</taxon>
        <taxon>Phaseoleae</taxon>
        <taxon>Vigna</taxon>
    </lineage>
</organism>
<dbReference type="Gene3D" id="1.10.110.10">
    <property type="entry name" value="Plant lipid-transfer and hydrophobic proteins"/>
    <property type="match status" value="1"/>
</dbReference>
<dbReference type="InterPro" id="IPR036312">
    <property type="entry name" value="Bifun_inhib/LTP/seed_sf"/>
</dbReference>
<dbReference type="InterPro" id="IPR051636">
    <property type="entry name" value="Plant_LTP/defense-related"/>
</dbReference>
<feature type="domain" description="Hydrophobic seed protein" evidence="3">
    <location>
        <begin position="35"/>
        <end position="104"/>
    </location>
</feature>
<dbReference type="AlphaFoldDB" id="A0A0L9VEB6"/>
<dbReference type="OMA" id="QTTHHCE"/>
<reference evidence="6" key="1">
    <citation type="journal article" date="2015" name="Proc. Natl. Acad. Sci. U.S.A.">
        <title>Genome sequencing of adzuki bean (Vigna angularis) provides insight into high starch and low fat accumulation and domestication.</title>
        <authorList>
            <person name="Yang K."/>
            <person name="Tian Z."/>
            <person name="Chen C."/>
            <person name="Luo L."/>
            <person name="Zhao B."/>
            <person name="Wang Z."/>
            <person name="Yu L."/>
            <person name="Li Y."/>
            <person name="Sun Y."/>
            <person name="Li W."/>
            <person name="Chen Y."/>
            <person name="Li Y."/>
            <person name="Zhang Y."/>
            <person name="Ai D."/>
            <person name="Zhao J."/>
            <person name="Shang C."/>
            <person name="Ma Y."/>
            <person name="Wu B."/>
            <person name="Wang M."/>
            <person name="Gao L."/>
            <person name="Sun D."/>
            <person name="Zhang P."/>
            <person name="Guo F."/>
            <person name="Wang W."/>
            <person name="Li Y."/>
            <person name="Wang J."/>
            <person name="Varshney R.K."/>
            <person name="Wang J."/>
            <person name="Ling H.Q."/>
            <person name="Wan P."/>
        </authorList>
    </citation>
    <scope>NUCLEOTIDE SEQUENCE</scope>
    <source>
        <strain evidence="6">cv. Jingnong 6</strain>
    </source>
</reference>
<evidence type="ECO:0000313" key="4">
    <source>
        <dbReference type="EMBL" id="KAG2395599.1"/>
    </source>
</evidence>
<dbReference type="SUPFAM" id="SSF47699">
    <property type="entry name" value="Bifunctional inhibitor/lipid-transfer protein/seed storage 2S albumin"/>
    <property type="match status" value="1"/>
</dbReference>
<evidence type="ECO:0000313" key="5">
    <source>
        <dbReference type="EMBL" id="KOM53272.1"/>
    </source>
</evidence>
<evidence type="ECO:0000313" key="7">
    <source>
        <dbReference type="Proteomes" id="UP000743370"/>
    </source>
</evidence>
<dbReference type="Proteomes" id="UP000053144">
    <property type="component" value="Chromosome 9"/>
</dbReference>
<evidence type="ECO:0000256" key="2">
    <source>
        <dbReference type="SAM" id="SignalP"/>
    </source>
</evidence>
<reference evidence="4 7" key="3">
    <citation type="submission" date="2020-05" db="EMBL/GenBank/DDBJ databases">
        <title>Vigna angularis (adzuki bean) Var. LongXiaoDou No. 4 denovo assembly.</title>
        <authorList>
            <person name="Xiang H."/>
        </authorList>
    </citation>
    <scope>NUCLEOTIDE SEQUENCE [LARGE SCALE GENOMIC DNA]</scope>
    <source>
        <tissue evidence="4">Leaf</tissue>
    </source>
</reference>
<reference evidence="5" key="2">
    <citation type="submission" date="2015-02" db="EMBL/GenBank/DDBJ databases">
        <authorList>
            <person name="Chooi Y.-H."/>
        </authorList>
    </citation>
    <scope>NUCLEOTIDE SEQUENCE</scope>
    <source>
        <tissue evidence="5">Seedling</tissue>
    </source>
</reference>
<sequence length="110" mass="11692">MASTSSPSIALLLSLNLFFFSMVSCNTLTAATPPPANCPELKICAGVLLPPFQPDPNCCPLIAGLVDLDAAVCLCDILKLNLGIIKVNLDILINLLLETCGRKQTTHHCE</sequence>
<dbReference type="OrthoDB" id="1421092at2759"/>
<feature type="chain" id="PRO_5005596575" evidence="2">
    <location>
        <begin position="26"/>
        <end position="110"/>
    </location>
</feature>
<evidence type="ECO:0000313" key="6">
    <source>
        <dbReference type="Proteomes" id="UP000053144"/>
    </source>
</evidence>
<dbReference type="EMBL" id="CM003379">
    <property type="protein sequence ID" value="KOM53272.1"/>
    <property type="molecule type" value="Genomic_DNA"/>
</dbReference>
<accession>A0A0L9VEB6</accession>
<proteinExistence type="inferred from homology"/>
<dbReference type="Proteomes" id="UP000743370">
    <property type="component" value="Unassembled WGS sequence"/>
</dbReference>
<gene>
    <name evidence="4" type="ORF">HKW66_Vig0070250</name>
    <name evidence="5" type="ORF">LR48_Vigan09g193100</name>
</gene>
<dbReference type="PANTHER" id="PTHR31731">
    <property type="match status" value="1"/>
</dbReference>
<dbReference type="Gramene" id="KOM53272">
    <property type="protein sequence ID" value="KOM53272"/>
    <property type="gene ID" value="LR48_Vigan09g193100"/>
</dbReference>
<keyword evidence="2" id="KW-0732">Signal</keyword>
<protein>
    <submittedName>
        <fullName evidence="4">Cortical cell-delineating protein</fullName>
    </submittedName>
</protein>
<comment type="similarity">
    <text evidence="1">Belongs to the plant LTP family. PEARLI1 subfamily.</text>
</comment>
<dbReference type="InterPro" id="IPR027923">
    <property type="entry name" value="Hydrophob_seed_dom"/>
</dbReference>
<dbReference type="EMBL" id="JABFOF010000006">
    <property type="protein sequence ID" value="KAG2395599.1"/>
    <property type="molecule type" value="Genomic_DNA"/>
</dbReference>
<feature type="signal peptide" evidence="2">
    <location>
        <begin position="1"/>
        <end position="25"/>
    </location>
</feature>
<name>A0A0L9VEB6_PHAAN</name>
<dbReference type="STRING" id="3914.A0A0L9VEB6"/>
<evidence type="ECO:0000259" key="3">
    <source>
        <dbReference type="Pfam" id="PF14547"/>
    </source>
</evidence>
<dbReference type="Pfam" id="PF14547">
    <property type="entry name" value="Hydrophob_seed"/>
    <property type="match status" value="1"/>
</dbReference>
<dbReference type="KEGG" id="var:108341611"/>